<name>A0ABZ1UA29_9ACTN</name>
<sequence>MTSRRPAAELDSPLGKITVFRGPIGSYVPLGGSVERWEFVLNGSEILSVDGMGTPGYGARRQVKRGVDVSLLGVKGRVTGRRSLGPRGRFVRLEAGGTVFVARARVPRNYVVDSSGAELADFNGTDWLFEAAEPGIVAFAALVVAAGLEVALTSPLLEIF</sequence>
<organism evidence="1 2">
    <name type="scientific">Kitasatospora purpeofusca</name>
    <dbReference type="NCBI Taxonomy" id="67352"/>
    <lineage>
        <taxon>Bacteria</taxon>
        <taxon>Bacillati</taxon>
        <taxon>Actinomycetota</taxon>
        <taxon>Actinomycetes</taxon>
        <taxon>Kitasatosporales</taxon>
        <taxon>Streptomycetaceae</taxon>
        <taxon>Kitasatospora</taxon>
    </lineage>
</organism>
<reference evidence="1" key="1">
    <citation type="submission" date="2022-10" db="EMBL/GenBank/DDBJ databases">
        <title>The complete genomes of actinobacterial strains from the NBC collection.</title>
        <authorList>
            <person name="Joergensen T.S."/>
            <person name="Alvarez Arevalo M."/>
            <person name="Sterndorff E.B."/>
            <person name="Faurdal D."/>
            <person name="Vuksanovic O."/>
            <person name="Mourched A.-S."/>
            <person name="Charusanti P."/>
            <person name="Shaw S."/>
            <person name="Blin K."/>
            <person name="Weber T."/>
        </authorList>
    </citation>
    <scope>NUCLEOTIDE SEQUENCE</scope>
    <source>
        <strain evidence="1">NBC_00222</strain>
    </source>
</reference>
<keyword evidence="2" id="KW-1185">Reference proteome</keyword>
<gene>
    <name evidence="1" type="ORF">OHA16_29910</name>
</gene>
<evidence type="ECO:0000313" key="2">
    <source>
        <dbReference type="Proteomes" id="UP001432222"/>
    </source>
</evidence>
<dbReference type="Proteomes" id="UP001432222">
    <property type="component" value="Chromosome"/>
</dbReference>
<accession>A0ABZ1UA29</accession>
<protein>
    <submittedName>
        <fullName evidence="1">Uncharacterized protein</fullName>
    </submittedName>
</protein>
<dbReference type="EMBL" id="CP108110">
    <property type="protein sequence ID" value="WUQ86807.1"/>
    <property type="molecule type" value="Genomic_DNA"/>
</dbReference>
<proteinExistence type="predicted"/>
<evidence type="ECO:0000313" key="1">
    <source>
        <dbReference type="EMBL" id="WUQ86807.1"/>
    </source>
</evidence>
<dbReference type="RefSeq" id="WP_328957395.1">
    <property type="nucleotide sequence ID" value="NZ_CP108110.1"/>
</dbReference>